<evidence type="ECO:0000313" key="2">
    <source>
        <dbReference type="EMBL" id="WUQ17403.1"/>
    </source>
</evidence>
<sequence length="364" mass="38402">MRALGRLAAAATIVATSLALLTATPARADTPAIPNLTDGRGLTQVGKAEGIPTNFVITVTTPEVAGQHKIRIIVPDDYYTDPGKRYPVFYFLHGAGDGPGNPYMAYPALLATQKMITVLPDGGARGWYTDWVRQDTAAGAQKWETFHINQVIPFIDDNLRTINTRNGRAIGGLSMGGFGALSYAENHPDLFSQTVSLSGAIDFNLYWVRTAIRGMLSNSGFTMSGTSGSGDTAAGSGFGPAVPTDSVFGPLDESGDMSQALSHGPVAKAARLKDVGVTMYTGAGAGNLINLMLDQDAFKEAVTLGAQNNMKAALDKLQYPSGAVNYGNGSGWGPNCQGKHTHGCWAQDLVDYISRLEQTLTHAA</sequence>
<dbReference type="Proteomes" id="UP001432039">
    <property type="component" value="Chromosome"/>
</dbReference>
<dbReference type="PANTHER" id="PTHR48098:SF1">
    <property type="entry name" value="DIACYLGLYCEROL ACYLTRANSFERASE_MYCOLYLTRANSFERASE AG85A"/>
    <property type="match status" value="1"/>
</dbReference>
<dbReference type="RefSeq" id="WP_328965624.1">
    <property type="nucleotide sequence ID" value="NZ_CP108090.1"/>
</dbReference>
<dbReference type="Gene3D" id="3.40.50.1820">
    <property type="entry name" value="alpha/beta hydrolase"/>
    <property type="match status" value="1"/>
</dbReference>
<keyword evidence="3" id="KW-1185">Reference proteome</keyword>
<dbReference type="InterPro" id="IPR050583">
    <property type="entry name" value="Mycobacterial_A85_antigen"/>
</dbReference>
<keyword evidence="1" id="KW-0732">Signal</keyword>
<dbReference type="PANTHER" id="PTHR48098">
    <property type="entry name" value="ENTEROCHELIN ESTERASE-RELATED"/>
    <property type="match status" value="1"/>
</dbReference>
<evidence type="ECO:0000256" key="1">
    <source>
        <dbReference type="SAM" id="SignalP"/>
    </source>
</evidence>
<accession>A0ABZ1TNK2</accession>
<dbReference type="SUPFAM" id="SSF53474">
    <property type="entry name" value="alpha/beta-Hydrolases"/>
    <property type="match status" value="1"/>
</dbReference>
<name>A0ABZ1TNK2_STRVG</name>
<protein>
    <submittedName>
        <fullName evidence="2">Alpha/beta hydrolase-fold protein</fullName>
    </submittedName>
</protein>
<evidence type="ECO:0000313" key="3">
    <source>
        <dbReference type="Proteomes" id="UP001432039"/>
    </source>
</evidence>
<dbReference type="GO" id="GO:0016787">
    <property type="term" value="F:hydrolase activity"/>
    <property type="evidence" value="ECO:0007669"/>
    <property type="project" value="UniProtKB-KW"/>
</dbReference>
<feature type="signal peptide" evidence="1">
    <location>
        <begin position="1"/>
        <end position="28"/>
    </location>
</feature>
<reference evidence="2" key="1">
    <citation type="submission" date="2022-10" db="EMBL/GenBank/DDBJ databases">
        <title>The complete genomes of actinobacterial strains from the NBC collection.</title>
        <authorList>
            <person name="Joergensen T.S."/>
            <person name="Alvarez Arevalo M."/>
            <person name="Sterndorff E.B."/>
            <person name="Faurdal D."/>
            <person name="Vuksanovic O."/>
            <person name="Mourched A.-S."/>
            <person name="Charusanti P."/>
            <person name="Shaw S."/>
            <person name="Blin K."/>
            <person name="Weber T."/>
        </authorList>
    </citation>
    <scope>NUCLEOTIDE SEQUENCE</scope>
    <source>
        <strain evidence="2">NBC_00248</strain>
    </source>
</reference>
<dbReference type="InterPro" id="IPR029058">
    <property type="entry name" value="AB_hydrolase_fold"/>
</dbReference>
<dbReference type="EMBL" id="CP108090">
    <property type="protein sequence ID" value="WUQ17403.1"/>
    <property type="molecule type" value="Genomic_DNA"/>
</dbReference>
<feature type="chain" id="PRO_5045663528" evidence="1">
    <location>
        <begin position="29"/>
        <end position="364"/>
    </location>
</feature>
<keyword evidence="2" id="KW-0378">Hydrolase</keyword>
<gene>
    <name evidence="2" type="ORF">OG517_41855</name>
</gene>
<proteinExistence type="predicted"/>
<organism evidence="2 3">
    <name type="scientific">Streptomyces virginiae</name>
    <name type="common">Streptomyces cinnamonensis</name>
    <dbReference type="NCBI Taxonomy" id="1961"/>
    <lineage>
        <taxon>Bacteria</taxon>
        <taxon>Bacillati</taxon>
        <taxon>Actinomycetota</taxon>
        <taxon>Actinomycetes</taxon>
        <taxon>Kitasatosporales</taxon>
        <taxon>Streptomycetaceae</taxon>
        <taxon>Streptomyces</taxon>
    </lineage>
</organism>
<dbReference type="InterPro" id="IPR000801">
    <property type="entry name" value="Esterase-like"/>
</dbReference>
<dbReference type="Pfam" id="PF00756">
    <property type="entry name" value="Esterase"/>
    <property type="match status" value="1"/>
</dbReference>